<organism evidence="1 2">
    <name type="scientific">Haematococcus lacustris</name>
    <name type="common">Green alga</name>
    <name type="synonym">Haematococcus pluvialis</name>
    <dbReference type="NCBI Taxonomy" id="44745"/>
    <lineage>
        <taxon>Eukaryota</taxon>
        <taxon>Viridiplantae</taxon>
        <taxon>Chlorophyta</taxon>
        <taxon>core chlorophytes</taxon>
        <taxon>Chlorophyceae</taxon>
        <taxon>CS clade</taxon>
        <taxon>Chlamydomonadales</taxon>
        <taxon>Haematococcaceae</taxon>
        <taxon>Haematococcus</taxon>
    </lineage>
</organism>
<gene>
    <name evidence="1" type="ORF">HaLaN_23586</name>
</gene>
<name>A0A6A0A2B2_HAELA</name>
<reference evidence="1 2" key="1">
    <citation type="submission" date="2020-02" db="EMBL/GenBank/DDBJ databases">
        <title>Draft genome sequence of Haematococcus lacustris strain NIES-144.</title>
        <authorList>
            <person name="Morimoto D."/>
            <person name="Nakagawa S."/>
            <person name="Yoshida T."/>
            <person name="Sawayama S."/>
        </authorList>
    </citation>
    <scope>NUCLEOTIDE SEQUENCE [LARGE SCALE GENOMIC DNA]</scope>
    <source>
        <strain evidence="1 2">NIES-144</strain>
    </source>
</reference>
<sequence>MRIPQQVHIAAPLAAPLSATNVQKGPGPKGACMQPSKAAHCQWLCGATAKQQLCQHRHPRLLLAPSGNPSFMP</sequence>
<protein>
    <submittedName>
        <fullName evidence="1">Uncharacterized protein</fullName>
    </submittedName>
</protein>
<proteinExistence type="predicted"/>
<dbReference type="AlphaFoldDB" id="A0A6A0A2B2"/>
<evidence type="ECO:0000313" key="1">
    <source>
        <dbReference type="EMBL" id="GFH25598.1"/>
    </source>
</evidence>
<comment type="caution">
    <text evidence="1">The sequence shown here is derived from an EMBL/GenBank/DDBJ whole genome shotgun (WGS) entry which is preliminary data.</text>
</comment>
<evidence type="ECO:0000313" key="2">
    <source>
        <dbReference type="Proteomes" id="UP000485058"/>
    </source>
</evidence>
<dbReference type="EMBL" id="BLLF01002860">
    <property type="protein sequence ID" value="GFH25598.1"/>
    <property type="molecule type" value="Genomic_DNA"/>
</dbReference>
<keyword evidence="2" id="KW-1185">Reference proteome</keyword>
<accession>A0A6A0A2B2</accession>
<dbReference type="Proteomes" id="UP000485058">
    <property type="component" value="Unassembled WGS sequence"/>
</dbReference>